<evidence type="ECO:0000259" key="19">
    <source>
        <dbReference type="Pfam" id="PF07715"/>
    </source>
</evidence>
<dbReference type="InterPro" id="IPR036942">
    <property type="entry name" value="Beta-barrel_TonB_sf"/>
</dbReference>
<evidence type="ECO:0000256" key="3">
    <source>
        <dbReference type="ARBA" id="ARBA00022448"/>
    </source>
</evidence>
<keyword evidence="5" id="KW-0410">Iron transport</keyword>
<dbReference type="GO" id="GO:0015344">
    <property type="term" value="F:siderophore uptake transmembrane transporter activity"/>
    <property type="evidence" value="ECO:0007669"/>
    <property type="project" value="TreeGrafter"/>
</dbReference>
<keyword evidence="4 14" id="KW-1134">Transmembrane beta strand</keyword>
<sequence>MNTLRFTLTPAALAAALLVATTASSTAFAQQSEPTTDGNISTVVVTASADASAQGLPAAYAGGQVARGGRLGLLGNVDIMDTPFNSTNYTHALIQDQQARSVADVVQNDPSVRVARGFGNYQELYMIRGFAVGSDDTAYNGLYGLLPRQFVATELMERVEVLRGAHSFINGAAPAGGSIGGSINILPKRAPNQELSEVTVGVETGGQGYGAIDLGRRFGEDGRAGVRVNVAHRNGDTAVDREERELSVYSIGVDYRGRGYRLSADVGAQDHQLTNARPSVDLAPGLPMIAAPDSSHNFAQPWTVSNERHTFGTVRAEVDLGANAVAWAAAGLRNGQEFNILAGIDVNAVNGGATMSRFDNIRKDQVRTGEVGVRGELRTGFVKHVLSASASGFHSMSRNAYGMSDFAGFASNLYRPRDVAAPSSAFFTGGDMNDPLVTSKTILSGLAVADTMSLMDDKVLVNVGLRHQRIKDFGYDYNTGLENSAYESSENTPFAAIVYKPRKDLSVYANYSEGLQRGPVASGTDIVNQGEIFAPYVARQREAGVKYDSGRYGLSAAVFSTSQPSAYVENRVFGVFGEQRNRGLELSVFGTPARGLKLLGGLTLIDAEQRVTAGGVNQGKKAIGVPETQLNIGADWIVPGVDGLSLNARTVYTSKQYADGANLQKLPSWTRLDLGATWNTRFMDRDLTLRARVDNVTDKNYWASAGGYPGAGYLVLAAPRSVSVSATVGF</sequence>
<dbReference type="PROSITE" id="PS52016">
    <property type="entry name" value="TONB_DEPENDENT_REC_3"/>
    <property type="match status" value="1"/>
</dbReference>
<dbReference type="RefSeq" id="WP_109347563.1">
    <property type="nucleotide sequence ID" value="NZ_CP029343.1"/>
</dbReference>
<dbReference type="InterPro" id="IPR000531">
    <property type="entry name" value="Beta-barrel_TonB"/>
</dbReference>
<feature type="short sequence motif" description="TonB C-terminal box" evidence="15">
    <location>
        <begin position="713"/>
        <end position="730"/>
    </location>
</feature>
<evidence type="ECO:0000313" key="21">
    <source>
        <dbReference type="Proteomes" id="UP000245820"/>
    </source>
</evidence>
<dbReference type="GO" id="GO:0015891">
    <property type="term" value="P:siderophore transport"/>
    <property type="evidence" value="ECO:0007669"/>
    <property type="project" value="InterPro"/>
</dbReference>
<dbReference type="OrthoDB" id="8732650at2"/>
<evidence type="ECO:0000256" key="15">
    <source>
        <dbReference type="PROSITE-ProRule" id="PRU10144"/>
    </source>
</evidence>
<dbReference type="InterPro" id="IPR010917">
    <property type="entry name" value="TonB_rcpt_CS"/>
</dbReference>
<dbReference type="Gene3D" id="2.40.170.20">
    <property type="entry name" value="TonB-dependent receptor, beta-barrel domain"/>
    <property type="match status" value="1"/>
</dbReference>
<dbReference type="GO" id="GO:0009279">
    <property type="term" value="C:cell outer membrane"/>
    <property type="evidence" value="ECO:0007669"/>
    <property type="project" value="UniProtKB-SubCell"/>
</dbReference>
<dbReference type="Pfam" id="PF07715">
    <property type="entry name" value="Plug"/>
    <property type="match status" value="1"/>
</dbReference>
<evidence type="ECO:0000313" key="20">
    <source>
        <dbReference type="EMBL" id="AWL07275.1"/>
    </source>
</evidence>
<organism evidence="20 21">
    <name type="scientific">Massilia oculi</name>
    <dbReference type="NCBI Taxonomy" id="945844"/>
    <lineage>
        <taxon>Bacteria</taxon>
        <taxon>Pseudomonadati</taxon>
        <taxon>Pseudomonadota</taxon>
        <taxon>Betaproteobacteria</taxon>
        <taxon>Burkholderiales</taxon>
        <taxon>Oxalobacteraceae</taxon>
        <taxon>Telluria group</taxon>
        <taxon>Massilia</taxon>
    </lineage>
</organism>
<dbReference type="KEGG" id="mtim:DIR46_24505"/>
<evidence type="ECO:0000256" key="8">
    <source>
        <dbReference type="ARBA" id="ARBA00023004"/>
    </source>
</evidence>
<dbReference type="Proteomes" id="UP000245820">
    <property type="component" value="Chromosome"/>
</dbReference>
<evidence type="ECO:0000256" key="17">
    <source>
        <dbReference type="SAM" id="SignalP"/>
    </source>
</evidence>
<keyword evidence="21" id="KW-1185">Reference proteome</keyword>
<dbReference type="InterPro" id="IPR037066">
    <property type="entry name" value="Plug_dom_sf"/>
</dbReference>
<feature type="signal peptide" evidence="17">
    <location>
        <begin position="1"/>
        <end position="29"/>
    </location>
</feature>
<dbReference type="EMBL" id="CP029343">
    <property type="protein sequence ID" value="AWL07275.1"/>
    <property type="molecule type" value="Genomic_DNA"/>
</dbReference>
<dbReference type="Pfam" id="PF00593">
    <property type="entry name" value="TonB_dep_Rec_b-barrel"/>
    <property type="match status" value="1"/>
</dbReference>
<dbReference type="InterPro" id="IPR012910">
    <property type="entry name" value="Plug_dom"/>
</dbReference>
<feature type="chain" id="PRO_5015733059" evidence="17">
    <location>
        <begin position="30"/>
        <end position="730"/>
    </location>
</feature>
<dbReference type="GO" id="GO:0038023">
    <property type="term" value="F:signaling receptor activity"/>
    <property type="evidence" value="ECO:0007669"/>
    <property type="project" value="InterPro"/>
</dbReference>
<keyword evidence="8" id="KW-0408">Iron</keyword>
<feature type="domain" description="TonB-dependent receptor-like beta-barrel" evidence="18">
    <location>
        <begin position="293"/>
        <end position="696"/>
    </location>
</feature>
<dbReference type="Gene3D" id="2.170.130.10">
    <property type="entry name" value="TonB-dependent receptor, plug domain"/>
    <property type="match status" value="1"/>
</dbReference>
<keyword evidence="9" id="KW-0406">Ion transport</keyword>
<evidence type="ECO:0000256" key="13">
    <source>
        <dbReference type="ARBA" id="ARBA00023237"/>
    </source>
</evidence>
<evidence type="ECO:0000256" key="10">
    <source>
        <dbReference type="ARBA" id="ARBA00023077"/>
    </source>
</evidence>
<dbReference type="CDD" id="cd01347">
    <property type="entry name" value="ligand_gated_channel"/>
    <property type="match status" value="1"/>
</dbReference>
<evidence type="ECO:0000256" key="2">
    <source>
        <dbReference type="ARBA" id="ARBA00009810"/>
    </source>
</evidence>
<evidence type="ECO:0000256" key="6">
    <source>
        <dbReference type="ARBA" id="ARBA00022692"/>
    </source>
</evidence>
<evidence type="ECO:0000256" key="12">
    <source>
        <dbReference type="ARBA" id="ARBA00023170"/>
    </source>
</evidence>
<protein>
    <submittedName>
        <fullName evidence="20">TonB-dependent siderophore receptor</fullName>
    </submittedName>
</protein>
<gene>
    <name evidence="20" type="ORF">DIR46_24505</name>
</gene>
<dbReference type="AlphaFoldDB" id="A0A2S2DPH4"/>
<evidence type="ECO:0000259" key="18">
    <source>
        <dbReference type="Pfam" id="PF00593"/>
    </source>
</evidence>
<dbReference type="PANTHER" id="PTHR32552">
    <property type="entry name" value="FERRICHROME IRON RECEPTOR-RELATED"/>
    <property type="match status" value="1"/>
</dbReference>
<dbReference type="PROSITE" id="PS01156">
    <property type="entry name" value="TONB_DEPENDENT_REC_2"/>
    <property type="match status" value="1"/>
</dbReference>
<comment type="similarity">
    <text evidence="2 14 16">Belongs to the TonB-dependent receptor family.</text>
</comment>
<evidence type="ECO:0000256" key="4">
    <source>
        <dbReference type="ARBA" id="ARBA00022452"/>
    </source>
</evidence>
<evidence type="ECO:0000256" key="9">
    <source>
        <dbReference type="ARBA" id="ARBA00023065"/>
    </source>
</evidence>
<feature type="domain" description="TonB-dependent receptor plug" evidence="19">
    <location>
        <begin position="79"/>
        <end position="177"/>
    </location>
</feature>
<evidence type="ECO:0000256" key="1">
    <source>
        <dbReference type="ARBA" id="ARBA00004571"/>
    </source>
</evidence>
<keyword evidence="3 14" id="KW-0813">Transport</keyword>
<keyword evidence="13 14" id="KW-0998">Cell outer membrane</keyword>
<evidence type="ECO:0000256" key="11">
    <source>
        <dbReference type="ARBA" id="ARBA00023136"/>
    </source>
</evidence>
<dbReference type="PANTHER" id="PTHR32552:SF82">
    <property type="entry name" value="FCUA PROTEIN"/>
    <property type="match status" value="1"/>
</dbReference>
<comment type="subcellular location">
    <subcellularLocation>
        <location evidence="1 14">Cell outer membrane</location>
        <topology evidence="1 14">Multi-pass membrane protein</topology>
    </subcellularLocation>
</comment>
<keyword evidence="6 14" id="KW-0812">Transmembrane</keyword>
<accession>A0A2S2DPH4</accession>
<proteinExistence type="inferred from homology"/>
<reference evidence="20 21" key="1">
    <citation type="submission" date="2018-05" db="EMBL/GenBank/DDBJ databases">
        <title>Complete genome sequence of Massilia oculi sp. nov. CCUG 43427T (=DSM 26321T), the type strain of M. oculi, and comparison with genome sequences of other Massilia strains.</title>
        <authorList>
            <person name="Zhu B."/>
        </authorList>
    </citation>
    <scope>NUCLEOTIDE SEQUENCE [LARGE SCALE GENOMIC DNA]</scope>
    <source>
        <strain evidence="20 21">CCUG 43427</strain>
    </source>
</reference>
<dbReference type="NCBIfam" id="TIGR01783">
    <property type="entry name" value="TonB-siderophor"/>
    <property type="match status" value="1"/>
</dbReference>
<dbReference type="SUPFAM" id="SSF56935">
    <property type="entry name" value="Porins"/>
    <property type="match status" value="1"/>
</dbReference>
<keyword evidence="10 16" id="KW-0798">TonB box</keyword>
<keyword evidence="12 20" id="KW-0675">Receptor</keyword>
<evidence type="ECO:0000256" key="5">
    <source>
        <dbReference type="ARBA" id="ARBA00022496"/>
    </source>
</evidence>
<keyword evidence="7 17" id="KW-0732">Signal</keyword>
<dbReference type="InterPro" id="IPR039426">
    <property type="entry name" value="TonB-dep_rcpt-like"/>
</dbReference>
<evidence type="ECO:0000256" key="7">
    <source>
        <dbReference type="ARBA" id="ARBA00022729"/>
    </source>
</evidence>
<evidence type="ECO:0000256" key="16">
    <source>
        <dbReference type="RuleBase" id="RU003357"/>
    </source>
</evidence>
<name>A0A2S2DPH4_9BURK</name>
<evidence type="ECO:0000256" key="14">
    <source>
        <dbReference type="PROSITE-ProRule" id="PRU01360"/>
    </source>
</evidence>
<dbReference type="InterPro" id="IPR010105">
    <property type="entry name" value="TonB_sidphr_rcpt"/>
</dbReference>
<keyword evidence="11 14" id="KW-0472">Membrane</keyword>